<evidence type="ECO:0000313" key="7">
    <source>
        <dbReference type="Proteomes" id="UP001210925"/>
    </source>
</evidence>
<name>A0AAD5UBB1_9FUNG</name>
<sequence>MEACCKVPAVNDVVVSPGVFIVAVMTLVGWAIFSVFCGVGMAALPYDWLNEFKHRPKPITAAEYQDRKKMIGEQSVILMEAYKTLSQELKMAGRSNNFSRKYRQIKNRENRFRKDVVILEYHYRNLEDAYRFQGGNLILQYSKFSFAILS</sequence>
<comment type="subcellular location">
    <subcellularLocation>
        <location evidence="1">Membrane</location>
        <topology evidence="1">Multi-pass membrane protein</topology>
    </subcellularLocation>
</comment>
<keyword evidence="4 5" id="KW-0472">Membrane</keyword>
<evidence type="ECO:0000256" key="1">
    <source>
        <dbReference type="ARBA" id="ARBA00004141"/>
    </source>
</evidence>
<evidence type="ECO:0000256" key="4">
    <source>
        <dbReference type="ARBA" id="ARBA00023136"/>
    </source>
</evidence>
<dbReference type="GO" id="GO:0016020">
    <property type="term" value="C:membrane"/>
    <property type="evidence" value="ECO:0007669"/>
    <property type="project" value="UniProtKB-SubCell"/>
</dbReference>
<dbReference type="EMBL" id="JADGKB010000137">
    <property type="protein sequence ID" value="KAJ3252554.1"/>
    <property type="molecule type" value="Genomic_DNA"/>
</dbReference>
<dbReference type="PANTHER" id="PTHR31652:SF0">
    <property type="entry name" value="LIMR FAMILY PROTEIN DDB_G0283707-RELATED"/>
    <property type="match status" value="1"/>
</dbReference>
<keyword evidence="2 5" id="KW-0812">Transmembrane</keyword>
<dbReference type="PANTHER" id="PTHR31652">
    <property type="entry name" value="LIMR FAMILY PROTEIN DDB_G0283707-RELATED"/>
    <property type="match status" value="1"/>
</dbReference>
<keyword evidence="7" id="KW-1185">Reference proteome</keyword>
<dbReference type="Proteomes" id="UP001210925">
    <property type="component" value="Unassembled WGS sequence"/>
</dbReference>
<evidence type="ECO:0000256" key="3">
    <source>
        <dbReference type="ARBA" id="ARBA00022989"/>
    </source>
</evidence>
<gene>
    <name evidence="6" type="ORF">HK103_001406</name>
</gene>
<reference evidence="6" key="1">
    <citation type="submission" date="2020-05" db="EMBL/GenBank/DDBJ databases">
        <title>Phylogenomic resolution of chytrid fungi.</title>
        <authorList>
            <person name="Stajich J.E."/>
            <person name="Amses K."/>
            <person name="Simmons R."/>
            <person name="Seto K."/>
            <person name="Myers J."/>
            <person name="Bonds A."/>
            <person name="Quandt C.A."/>
            <person name="Barry K."/>
            <person name="Liu P."/>
            <person name="Grigoriev I."/>
            <person name="Longcore J.E."/>
            <person name="James T.Y."/>
        </authorList>
    </citation>
    <scope>NUCLEOTIDE SEQUENCE</scope>
    <source>
        <strain evidence="6">PLAUS21</strain>
    </source>
</reference>
<dbReference type="AlphaFoldDB" id="A0AAD5UBB1"/>
<organism evidence="6 7">
    <name type="scientific">Boothiomyces macroporosus</name>
    <dbReference type="NCBI Taxonomy" id="261099"/>
    <lineage>
        <taxon>Eukaryota</taxon>
        <taxon>Fungi</taxon>
        <taxon>Fungi incertae sedis</taxon>
        <taxon>Chytridiomycota</taxon>
        <taxon>Chytridiomycota incertae sedis</taxon>
        <taxon>Chytridiomycetes</taxon>
        <taxon>Rhizophydiales</taxon>
        <taxon>Terramycetaceae</taxon>
        <taxon>Boothiomyces</taxon>
    </lineage>
</organism>
<accession>A0AAD5UBB1</accession>
<proteinExistence type="predicted"/>
<evidence type="ECO:0000313" key="6">
    <source>
        <dbReference type="EMBL" id="KAJ3252554.1"/>
    </source>
</evidence>
<evidence type="ECO:0000256" key="2">
    <source>
        <dbReference type="ARBA" id="ARBA00022692"/>
    </source>
</evidence>
<feature type="transmembrane region" description="Helical" evidence="5">
    <location>
        <begin position="20"/>
        <end position="46"/>
    </location>
</feature>
<keyword evidence="3 5" id="KW-1133">Transmembrane helix</keyword>
<comment type="caution">
    <text evidence="6">The sequence shown here is derived from an EMBL/GenBank/DDBJ whole genome shotgun (WGS) entry which is preliminary data.</text>
</comment>
<protein>
    <submittedName>
        <fullName evidence="6">Uncharacterized protein</fullName>
    </submittedName>
</protein>
<evidence type="ECO:0000256" key="5">
    <source>
        <dbReference type="SAM" id="Phobius"/>
    </source>
</evidence>